<dbReference type="Pfam" id="PF07992">
    <property type="entry name" value="Pyr_redox_2"/>
    <property type="match status" value="1"/>
</dbReference>
<dbReference type="EMBL" id="AP014633">
    <property type="protein sequence ID" value="BAP55076.1"/>
    <property type="molecule type" value="Genomic_DNA"/>
</dbReference>
<reference evidence="2 3" key="1">
    <citation type="journal article" date="2014" name="ISME J.">
        <title>Ecophysiology of Thioploca ingrica as revealed by the complete genome sequence supplemented with proteomic evidence.</title>
        <authorList>
            <person name="Kojima H."/>
            <person name="Ogura Y."/>
            <person name="Yamamoto N."/>
            <person name="Togashi T."/>
            <person name="Mori H."/>
            <person name="Watanabe T."/>
            <person name="Nemoto F."/>
            <person name="Kurokawa K."/>
            <person name="Hayashi T."/>
            <person name="Fukui M."/>
        </authorList>
    </citation>
    <scope>NUCLEOTIDE SEQUENCE [LARGE SCALE GENOMIC DNA]</scope>
</reference>
<dbReference type="KEGG" id="tig:THII_0779"/>
<dbReference type="OrthoDB" id="9781621at2"/>
<protein>
    <submittedName>
        <fullName evidence="2">FAD-dependent pyridine nucleotide-disulfide oxidoreductase</fullName>
    </submittedName>
</protein>
<dbReference type="InterPro" id="IPR023753">
    <property type="entry name" value="FAD/NAD-binding_dom"/>
</dbReference>
<dbReference type="Proteomes" id="UP000031623">
    <property type="component" value="Chromosome"/>
</dbReference>
<dbReference type="AlphaFoldDB" id="A0A090BUG7"/>
<feature type="domain" description="FAD/NAD(P)-binding" evidence="1">
    <location>
        <begin position="3"/>
        <end position="126"/>
    </location>
</feature>
<dbReference type="InterPro" id="IPR052541">
    <property type="entry name" value="SQRD"/>
</dbReference>
<keyword evidence="3" id="KW-1185">Reference proteome</keyword>
<dbReference type="HOGENOM" id="CLU_050485_0_0_6"/>
<dbReference type="STRING" id="40754.THII_0779"/>
<dbReference type="InterPro" id="IPR036188">
    <property type="entry name" value="FAD/NAD-bd_sf"/>
</dbReference>
<name>A0A090BUG7_9GAMM</name>
<dbReference type="GO" id="GO:0016491">
    <property type="term" value="F:oxidoreductase activity"/>
    <property type="evidence" value="ECO:0007669"/>
    <property type="project" value="InterPro"/>
</dbReference>
<dbReference type="PANTHER" id="PTHR43755">
    <property type="match status" value="1"/>
</dbReference>
<proteinExistence type="predicted"/>
<evidence type="ECO:0000259" key="1">
    <source>
        <dbReference type="Pfam" id="PF07992"/>
    </source>
</evidence>
<evidence type="ECO:0000313" key="2">
    <source>
        <dbReference type="EMBL" id="BAP55076.1"/>
    </source>
</evidence>
<evidence type="ECO:0000313" key="3">
    <source>
        <dbReference type="Proteomes" id="UP000031623"/>
    </source>
</evidence>
<sequence length="375" mass="41596">MHQIVIIGSGFGGLTAVRTLRKQGWREPITLISPRPVLFYYPSLIWVPAGWRNETDLTLPLAKFFHRYQVQYHQGTVTGLDPNANQIKTDQGSLSFDSLIIASGGRFLKKLPGIEHACIPCEGYESIKAYSERLAALSSGTLAFGFAGNPNEPAGMRGGPIFEFLFGIDTLLRQQRRRDKFELIFFSPAAEPGKRLGAGAVKALLAEMQKYHIRTHLGHKMKGFTASTVQTEGGDISSDLTMFMPGMTGPAWAPNSGLPLSEGGFIKADAQCRVPGFKGIYVVGDSGSHPGPDWLPKQAHMADLQAVTAVKNLLAEHKGQLVQHEFKTELICIVDTLNKGMLVYRSPKRTLLLPKTKLFSWAKRLFEWYYLRAYR</sequence>
<dbReference type="PANTHER" id="PTHR43755:SF1">
    <property type="entry name" value="FAD-DEPENDENT PYRIDINE NUCLEOTIDE-DISULPHIDE OXIDOREDUCTASE"/>
    <property type="match status" value="1"/>
</dbReference>
<gene>
    <name evidence="2" type="ORF">THII_0779</name>
</gene>
<dbReference type="SUPFAM" id="SSF51905">
    <property type="entry name" value="FAD/NAD(P)-binding domain"/>
    <property type="match status" value="1"/>
</dbReference>
<organism evidence="2 3">
    <name type="scientific">Thioploca ingrica</name>
    <dbReference type="NCBI Taxonomy" id="40754"/>
    <lineage>
        <taxon>Bacteria</taxon>
        <taxon>Pseudomonadati</taxon>
        <taxon>Pseudomonadota</taxon>
        <taxon>Gammaproteobacteria</taxon>
        <taxon>Thiotrichales</taxon>
        <taxon>Thiotrichaceae</taxon>
        <taxon>Thioploca</taxon>
    </lineage>
</organism>
<accession>A0A090BUG7</accession>
<dbReference type="Gene3D" id="3.50.50.100">
    <property type="match status" value="1"/>
</dbReference>